<comment type="caution">
    <text evidence="1">The sequence shown here is derived from an EMBL/GenBank/DDBJ whole genome shotgun (WGS) entry which is preliminary data.</text>
</comment>
<protein>
    <submittedName>
        <fullName evidence="1">Uncharacterized protein</fullName>
    </submittedName>
</protein>
<evidence type="ECO:0000313" key="1">
    <source>
        <dbReference type="EMBL" id="EYC39433.1"/>
    </source>
</evidence>
<sequence length="68" mass="7637">MIIDNFVKRLVILVLDTSENPSRHVLARPRAEVEKIDKINKSIPPPKAVVIFVLSTLENPSRHVLATP</sequence>
<keyword evidence="2" id="KW-1185">Reference proteome</keyword>
<gene>
    <name evidence="1" type="primary">Acey_s0656.g1213</name>
    <name evidence="1" type="ORF">Y032_0656g1213</name>
</gene>
<reference evidence="2" key="1">
    <citation type="journal article" date="2015" name="Nat. Genet.">
        <title>The genome and transcriptome of the zoonotic hookworm Ancylostoma ceylanicum identify infection-specific gene families.</title>
        <authorList>
            <person name="Schwarz E.M."/>
            <person name="Hu Y."/>
            <person name="Antoshechkin I."/>
            <person name="Miller M.M."/>
            <person name="Sternberg P.W."/>
            <person name="Aroian R.V."/>
        </authorList>
    </citation>
    <scope>NUCLEOTIDE SEQUENCE</scope>
    <source>
        <strain evidence="2">HY135</strain>
    </source>
</reference>
<name>A0A016WK78_9BILA</name>
<dbReference type="Proteomes" id="UP000024635">
    <property type="component" value="Unassembled WGS sequence"/>
</dbReference>
<proteinExistence type="predicted"/>
<accession>A0A016WK78</accession>
<dbReference type="EMBL" id="JARK01000256">
    <property type="protein sequence ID" value="EYC39433.1"/>
    <property type="molecule type" value="Genomic_DNA"/>
</dbReference>
<organism evidence="1 2">
    <name type="scientific">Ancylostoma ceylanicum</name>
    <dbReference type="NCBI Taxonomy" id="53326"/>
    <lineage>
        <taxon>Eukaryota</taxon>
        <taxon>Metazoa</taxon>
        <taxon>Ecdysozoa</taxon>
        <taxon>Nematoda</taxon>
        <taxon>Chromadorea</taxon>
        <taxon>Rhabditida</taxon>
        <taxon>Rhabditina</taxon>
        <taxon>Rhabditomorpha</taxon>
        <taxon>Strongyloidea</taxon>
        <taxon>Ancylostomatidae</taxon>
        <taxon>Ancylostomatinae</taxon>
        <taxon>Ancylostoma</taxon>
    </lineage>
</organism>
<evidence type="ECO:0000313" key="2">
    <source>
        <dbReference type="Proteomes" id="UP000024635"/>
    </source>
</evidence>
<dbReference type="AlphaFoldDB" id="A0A016WK78"/>